<name>A0ABW3T112_9CAUL</name>
<evidence type="ECO:0000313" key="2">
    <source>
        <dbReference type="Proteomes" id="UP001597216"/>
    </source>
</evidence>
<dbReference type="Proteomes" id="UP001597216">
    <property type="component" value="Unassembled WGS sequence"/>
</dbReference>
<evidence type="ECO:0000313" key="1">
    <source>
        <dbReference type="EMBL" id="MFD1190412.1"/>
    </source>
</evidence>
<comment type="caution">
    <text evidence="1">The sequence shown here is derived from an EMBL/GenBank/DDBJ whole genome shotgun (WGS) entry which is preliminary data.</text>
</comment>
<proteinExistence type="predicted"/>
<gene>
    <name evidence="1" type="ORF">ACFQ27_07450</name>
</gene>
<organism evidence="1 2">
    <name type="scientific">Phenylobacterium conjunctum</name>
    <dbReference type="NCBI Taxonomy" id="1298959"/>
    <lineage>
        <taxon>Bacteria</taxon>
        <taxon>Pseudomonadati</taxon>
        <taxon>Pseudomonadota</taxon>
        <taxon>Alphaproteobacteria</taxon>
        <taxon>Caulobacterales</taxon>
        <taxon>Caulobacteraceae</taxon>
        <taxon>Phenylobacterium</taxon>
    </lineage>
</organism>
<keyword evidence="2" id="KW-1185">Reference proteome</keyword>
<accession>A0ABW3T112</accession>
<reference evidence="2" key="1">
    <citation type="journal article" date="2019" name="Int. J. Syst. Evol. Microbiol.">
        <title>The Global Catalogue of Microorganisms (GCM) 10K type strain sequencing project: providing services to taxonomists for standard genome sequencing and annotation.</title>
        <authorList>
            <consortium name="The Broad Institute Genomics Platform"/>
            <consortium name="The Broad Institute Genome Sequencing Center for Infectious Disease"/>
            <person name="Wu L."/>
            <person name="Ma J."/>
        </authorList>
    </citation>
    <scope>NUCLEOTIDE SEQUENCE [LARGE SCALE GENOMIC DNA]</scope>
    <source>
        <strain evidence="2">CCUG 55074</strain>
    </source>
</reference>
<dbReference type="RefSeq" id="WP_374346474.1">
    <property type="nucleotide sequence ID" value="NZ_JBHTLQ010000012.1"/>
</dbReference>
<sequence length="66" mass="7132">MTQSLGAEQAAMKLIAQYGDDAEVIAMLRAAEYAALGDLDGLAQWDDILACIAQLTREPPDPKRLN</sequence>
<dbReference type="EMBL" id="JBHTLQ010000012">
    <property type="protein sequence ID" value="MFD1190412.1"/>
    <property type="molecule type" value="Genomic_DNA"/>
</dbReference>
<protein>
    <submittedName>
        <fullName evidence="1">Uncharacterized protein</fullName>
    </submittedName>
</protein>